<feature type="domain" description="SecDF P1 head subdomain" evidence="1">
    <location>
        <begin position="36"/>
        <end position="118"/>
    </location>
</feature>
<dbReference type="RefSeq" id="WP_135326376.1">
    <property type="nucleotide sequence ID" value="NZ_SRJC01000001.1"/>
</dbReference>
<sequence>MRLIVSALAAMFLLVGCQQDINNGYSEVSIQDQDGQVLVTSSDFKGASIDENQGRVLVTANFKGSDTAEEVTEQHLNEKIYVYLGDKEIASPTVQTVITSDSIQIAGDFTKEEAEQFVDVINQ</sequence>
<dbReference type="AlphaFoldDB" id="A0A4Z0GZM1"/>
<evidence type="ECO:0000313" key="3">
    <source>
        <dbReference type="Proteomes" id="UP000297982"/>
    </source>
</evidence>
<evidence type="ECO:0000259" key="1">
    <source>
        <dbReference type="Pfam" id="PF22599"/>
    </source>
</evidence>
<dbReference type="Pfam" id="PF22599">
    <property type="entry name" value="SecDF_P1_head"/>
    <property type="match status" value="1"/>
</dbReference>
<dbReference type="Proteomes" id="UP000297982">
    <property type="component" value="Unassembled WGS sequence"/>
</dbReference>
<dbReference type="InterPro" id="IPR054384">
    <property type="entry name" value="SecDF_P1_head"/>
</dbReference>
<reference evidence="2 3" key="1">
    <citation type="journal article" date="2003" name="Int. J. Syst. Evol. Microbiol.">
        <title>Halobacillus salinus sp. nov., isolated from a salt lake on the coast of the East Sea in Korea.</title>
        <authorList>
            <person name="Yoon J.H."/>
            <person name="Kang K.H."/>
            <person name="Park Y.H."/>
        </authorList>
    </citation>
    <scope>NUCLEOTIDE SEQUENCE [LARGE SCALE GENOMIC DNA]</scope>
    <source>
        <strain evidence="2 3">HSL-3</strain>
    </source>
</reference>
<protein>
    <recommendedName>
        <fullName evidence="1">SecDF P1 head subdomain domain-containing protein</fullName>
    </recommendedName>
</protein>
<organism evidence="2 3">
    <name type="scientific">Halobacillus salinus</name>
    <dbReference type="NCBI Taxonomy" id="192814"/>
    <lineage>
        <taxon>Bacteria</taxon>
        <taxon>Bacillati</taxon>
        <taxon>Bacillota</taxon>
        <taxon>Bacilli</taxon>
        <taxon>Bacillales</taxon>
        <taxon>Bacillaceae</taxon>
        <taxon>Halobacillus</taxon>
    </lineage>
</organism>
<comment type="caution">
    <text evidence="2">The sequence shown here is derived from an EMBL/GenBank/DDBJ whole genome shotgun (WGS) entry which is preliminary data.</text>
</comment>
<accession>A0A4Z0GZM1</accession>
<keyword evidence="3" id="KW-1185">Reference proteome</keyword>
<dbReference type="Gene3D" id="3.30.1360.200">
    <property type="match status" value="1"/>
</dbReference>
<evidence type="ECO:0000313" key="2">
    <source>
        <dbReference type="EMBL" id="TGB03653.1"/>
    </source>
</evidence>
<name>A0A4Z0GZM1_9BACI</name>
<proteinExistence type="predicted"/>
<gene>
    <name evidence="2" type="ORF">E4663_01215</name>
</gene>
<dbReference type="EMBL" id="SRJC01000001">
    <property type="protein sequence ID" value="TGB03653.1"/>
    <property type="molecule type" value="Genomic_DNA"/>
</dbReference>
<dbReference type="STRING" id="192814.GCA_900166575_00530"/>
<dbReference type="PROSITE" id="PS51257">
    <property type="entry name" value="PROKAR_LIPOPROTEIN"/>
    <property type="match status" value="1"/>
</dbReference>